<proteinExistence type="inferred from homology"/>
<feature type="domain" description="TonB C-terminal" evidence="11">
    <location>
        <begin position="40"/>
        <end position="125"/>
    </location>
</feature>
<keyword evidence="8" id="KW-1133">Transmembrane helix</keyword>
<dbReference type="Pfam" id="PF03544">
    <property type="entry name" value="TonB_C"/>
    <property type="match status" value="1"/>
</dbReference>
<protein>
    <submittedName>
        <fullName evidence="12">Energy transducer TonB</fullName>
    </submittedName>
</protein>
<sequence length="125" mass="14009">MRNKLMFLLFFALLVSSVTIAQTSASSNERVLPVAEHYEGGREALLADIQKNLQYPPMAKRNRVHGECVVAFTLEENGKMINQKLIKNIGAGCGEEAMRIVRSLKFKAPGYRVDATIPVRFDLQK</sequence>
<name>A0ABT8R463_9BACT</name>
<dbReference type="EMBL" id="JAUKPO010000003">
    <property type="protein sequence ID" value="MDO1446184.1"/>
    <property type="molecule type" value="Genomic_DNA"/>
</dbReference>
<evidence type="ECO:0000256" key="8">
    <source>
        <dbReference type="ARBA" id="ARBA00022989"/>
    </source>
</evidence>
<keyword evidence="7" id="KW-0653">Protein transport</keyword>
<dbReference type="SUPFAM" id="SSF74653">
    <property type="entry name" value="TolA/TonB C-terminal domain"/>
    <property type="match status" value="1"/>
</dbReference>
<feature type="chain" id="PRO_5045528498" evidence="10">
    <location>
        <begin position="22"/>
        <end position="125"/>
    </location>
</feature>
<dbReference type="InterPro" id="IPR037682">
    <property type="entry name" value="TonB_C"/>
</dbReference>
<feature type="signal peptide" evidence="10">
    <location>
        <begin position="1"/>
        <end position="21"/>
    </location>
</feature>
<dbReference type="PANTHER" id="PTHR33446">
    <property type="entry name" value="PROTEIN TONB-RELATED"/>
    <property type="match status" value="1"/>
</dbReference>
<dbReference type="PROSITE" id="PS52015">
    <property type="entry name" value="TONB_CTD"/>
    <property type="match status" value="1"/>
</dbReference>
<dbReference type="NCBIfam" id="TIGR01352">
    <property type="entry name" value="tonB_Cterm"/>
    <property type="match status" value="1"/>
</dbReference>
<evidence type="ECO:0000256" key="6">
    <source>
        <dbReference type="ARBA" id="ARBA00022692"/>
    </source>
</evidence>
<keyword evidence="4" id="KW-1003">Cell membrane</keyword>
<dbReference type="InterPro" id="IPR006260">
    <property type="entry name" value="TonB/TolA_C"/>
</dbReference>
<dbReference type="Proteomes" id="UP001168528">
    <property type="component" value="Unassembled WGS sequence"/>
</dbReference>
<dbReference type="InterPro" id="IPR051045">
    <property type="entry name" value="TonB-dependent_transducer"/>
</dbReference>
<evidence type="ECO:0000313" key="13">
    <source>
        <dbReference type="Proteomes" id="UP001168528"/>
    </source>
</evidence>
<keyword evidence="10" id="KW-0732">Signal</keyword>
<dbReference type="PANTHER" id="PTHR33446:SF2">
    <property type="entry name" value="PROTEIN TONB"/>
    <property type="match status" value="1"/>
</dbReference>
<gene>
    <name evidence="12" type="ORF">Q0590_07970</name>
</gene>
<evidence type="ECO:0000256" key="2">
    <source>
        <dbReference type="ARBA" id="ARBA00006555"/>
    </source>
</evidence>
<evidence type="ECO:0000256" key="5">
    <source>
        <dbReference type="ARBA" id="ARBA00022519"/>
    </source>
</evidence>
<accession>A0ABT8R463</accession>
<evidence type="ECO:0000256" key="9">
    <source>
        <dbReference type="ARBA" id="ARBA00023136"/>
    </source>
</evidence>
<evidence type="ECO:0000256" key="10">
    <source>
        <dbReference type="SAM" id="SignalP"/>
    </source>
</evidence>
<keyword evidence="9" id="KW-0472">Membrane</keyword>
<evidence type="ECO:0000256" key="7">
    <source>
        <dbReference type="ARBA" id="ARBA00022927"/>
    </source>
</evidence>
<dbReference type="Gene3D" id="3.30.1150.10">
    <property type="match status" value="1"/>
</dbReference>
<evidence type="ECO:0000259" key="11">
    <source>
        <dbReference type="PROSITE" id="PS52015"/>
    </source>
</evidence>
<keyword evidence="5" id="KW-0997">Cell inner membrane</keyword>
<dbReference type="RefSeq" id="WP_302036985.1">
    <property type="nucleotide sequence ID" value="NZ_JAUKPO010000003.1"/>
</dbReference>
<comment type="caution">
    <text evidence="12">The sequence shown here is derived from an EMBL/GenBank/DDBJ whole genome shotgun (WGS) entry which is preliminary data.</text>
</comment>
<comment type="similarity">
    <text evidence="2">Belongs to the TonB family.</text>
</comment>
<evidence type="ECO:0000313" key="12">
    <source>
        <dbReference type="EMBL" id="MDO1446184.1"/>
    </source>
</evidence>
<comment type="subcellular location">
    <subcellularLocation>
        <location evidence="1">Cell inner membrane</location>
        <topology evidence="1">Single-pass membrane protein</topology>
        <orientation evidence="1">Periplasmic side</orientation>
    </subcellularLocation>
</comment>
<evidence type="ECO:0000256" key="1">
    <source>
        <dbReference type="ARBA" id="ARBA00004383"/>
    </source>
</evidence>
<keyword evidence="3" id="KW-0813">Transport</keyword>
<reference evidence="12" key="1">
    <citation type="submission" date="2023-07" db="EMBL/GenBank/DDBJ databases">
        <title>The genome sequence of Rhodocytophaga aerolata KACC 12507.</title>
        <authorList>
            <person name="Zhang X."/>
        </authorList>
    </citation>
    <scope>NUCLEOTIDE SEQUENCE</scope>
    <source>
        <strain evidence="12">KACC 12507</strain>
    </source>
</reference>
<keyword evidence="13" id="KW-1185">Reference proteome</keyword>
<keyword evidence="6" id="KW-0812">Transmembrane</keyword>
<organism evidence="12 13">
    <name type="scientific">Rhodocytophaga aerolata</name>
    <dbReference type="NCBI Taxonomy" id="455078"/>
    <lineage>
        <taxon>Bacteria</taxon>
        <taxon>Pseudomonadati</taxon>
        <taxon>Bacteroidota</taxon>
        <taxon>Cytophagia</taxon>
        <taxon>Cytophagales</taxon>
        <taxon>Rhodocytophagaceae</taxon>
        <taxon>Rhodocytophaga</taxon>
    </lineage>
</organism>
<evidence type="ECO:0000256" key="3">
    <source>
        <dbReference type="ARBA" id="ARBA00022448"/>
    </source>
</evidence>
<evidence type="ECO:0000256" key="4">
    <source>
        <dbReference type="ARBA" id="ARBA00022475"/>
    </source>
</evidence>